<dbReference type="PATRIC" id="fig|1229276.3.peg.3856"/>
<dbReference type="STRING" id="1229276.DI53_3727"/>
<sequence length="89" mass="10307">MFVTLTRKVLIVLRDRGYNTLTSVSPLTEDDPVWYPQNIDITELMDLDSEFMSRLSIPLHEPHFLLIDDAITDIYEDYLIGTVFLQGCI</sequence>
<keyword evidence="2" id="KW-1185">Reference proteome</keyword>
<evidence type="ECO:0000313" key="1">
    <source>
        <dbReference type="EMBL" id="KGE12462.1"/>
    </source>
</evidence>
<gene>
    <name evidence="1" type="ORF">DI53_3727</name>
</gene>
<dbReference type="Proteomes" id="UP000031802">
    <property type="component" value="Unassembled WGS sequence"/>
</dbReference>
<reference evidence="2" key="1">
    <citation type="submission" date="2014-04" db="EMBL/GenBank/DDBJ databases">
        <title>Whole-Genome optical mapping and complete genome sequence of Sphingobacterium deserti sp. nov., a new spaces isolated from desert in the west of China.</title>
        <authorList>
            <person name="Teng C."/>
            <person name="Zhou Z."/>
            <person name="Li X."/>
            <person name="Chen M."/>
            <person name="Lin M."/>
            <person name="Wang L."/>
            <person name="Su S."/>
            <person name="Zhang C."/>
            <person name="Zhang W."/>
        </authorList>
    </citation>
    <scope>NUCLEOTIDE SEQUENCE [LARGE SCALE GENOMIC DNA]</scope>
    <source>
        <strain evidence="2">ACCC05744</strain>
    </source>
</reference>
<proteinExistence type="predicted"/>
<comment type="caution">
    <text evidence="1">The sequence shown here is derived from an EMBL/GenBank/DDBJ whole genome shotgun (WGS) entry which is preliminary data.</text>
</comment>
<accession>A0A0B8SYP2</accession>
<dbReference type="RefSeq" id="WP_037503339.1">
    <property type="nucleotide sequence ID" value="NZ_JJMU01000067.1"/>
</dbReference>
<organism evidence="1 2">
    <name type="scientific">Sphingobacterium deserti</name>
    <dbReference type="NCBI Taxonomy" id="1229276"/>
    <lineage>
        <taxon>Bacteria</taxon>
        <taxon>Pseudomonadati</taxon>
        <taxon>Bacteroidota</taxon>
        <taxon>Sphingobacteriia</taxon>
        <taxon>Sphingobacteriales</taxon>
        <taxon>Sphingobacteriaceae</taxon>
        <taxon>Sphingobacterium</taxon>
    </lineage>
</organism>
<reference evidence="1 2" key="2">
    <citation type="journal article" date="2015" name="PLoS ONE">
        <title>Whole-Genome Optical Mapping and Finished Genome Sequence of Sphingobacterium deserti sp. nov., a New Species Isolated from the Western Desert of China.</title>
        <authorList>
            <person name="Teng C."/>
            <person name="Zhou Z."/>
            <person name="Molnar I."/>
            <person name="Li X."/>
            <person name="Tang R."/>
            <person name="Chen M."/>
            <person name="Wang L."/>
            <person name="Su S."/>
            <person name="Zhang W."/>
            <person name="Lin M."/>
        </authorList>
    </citation>
    <scope>NUCLEOTIDE SEQUENCE [LARGE SCALE GENOMIC DNA]</scope>
    <source>
        <strain evidence="2">ACCC05744</strain>
    </source>
</reference>
<dbReference type="OrthoDB" id="711011at2"/>
<name>A0A0B8SYP2_9SPHI</name>
<evidence type="ECO:0000313" key="2">
    <source>
        <dbReference type="Proteomes" id="UP000031802"/>
    </source>
</evidence>
<dbReference type="AlphaFoldDB" id="A0A0B8SYP2"/>
<protein>
    <submittedName>
        <fullName evidence="1">Uncharacterized protein</fullName>
    </submittedName>
</protein>
<dbReference type="EMBL" id="JJMU01000067">
    <property type="protein sequence ID" value="KGE12462.1"/>
    <property type="molecule type" value="Genomic_DNA"/>
</dbReference>